<comment type="catalytic activity">
    <reaction evidence="7">
        <text>L-cysteinyl-[protein] + hexadecanoyl-CoA = S-hexadecanoyl-L-cysteinyl-[protein] + CoA</text>
        <dbReference type="Rhea" id="RHEA:36683"/>
        <dbReference type="Rhea" id="RHEA-COMP:10131"/>
        <dbReference type="Rhea" id="RHEA-COMP:11032"/>
        <dbReference type="ChEBI" id="CHEBI:29950"/>
        <dbReference type="ChEBI" id="CHEBI:57287"/>
        <dbReference type="ChEBI" id="CHEBI:57379"/>
        <dbReference type="ChEBI" id="CHEBI:74151"/>
        <dbReference type="EC" id="2.3.1.225"/>
    </reaction>
</comment>
<dbReference type="Proteomes" id="UP001189429">
    <property type="component" value="Unassembled WGS sequence"/>
</dbReference>
<dbReference type="EC" id="2.3.1.225" evidence="7"/>
<dbReference type="InterPro" id="IPR001594">
    <property type="entry name" value="Palmitoyltrfase_DHHC"/>
</dbReference>
<evidence type="ECO:0000256" key="6">
    <source>
        <dbReference type="ARBA" id="ARBA00023315"/>
    </source>
</evidence>
<keyword evidence="3 7" id="KW-0812">Transmembrane</keyword>
<keyword evidence="4 7" id="KW-1133">Transmembrane helix</keyword>
<dbReference type="EMBL" id="CAUYUJ010001281">
    <property type="protein sequence ID" value="CAK0795190.1"/>
    <property type="molecule type" value="Genomic_DNA"/>
</dbReference>
<comment type="domain">
    <text evidence="7">The DHHC domain is required for palmitoyltransferase activity.</text>
</comment>
<evidence type="ECO:0000256" key="1">
    <source>
        <dbReference type="ARBA" id="ARBA00004141"/>
    </source>
</evidence>
<feature type="region of interest" description="Disordered" evidence="8">
    <location>
        <begin position="1"/>
        <end position="21"/>
    </location>
</feature>
<dbReference type="PANTHER" id="PTHR22883">
    <property type="entry name" value="ZINC FINGER DHHC DOMAIN CONTAINING PROTEIN"/>
    <property type="match status" value="1"/>
</dbReference>
<keyword evidence="2 7" id="KW-0808">Transferase</keyword>
<evidence type="ECO:0000259" key="9">
    <source>
        <dbReference type="Pfam" id="PF01529"/>
    </source>
</evidence>
<sequence>MTPVVTVNGDHPAAFGNWQGPSSFETEAAEEFENVDSLGDEIERVAQLHYLSRCAAFHADRPDGVNDVNVREARPRNVAMSRAPLETPWGATAISSRRSGESDPKGPREAVAAPVAYPAGRERECARLTAGIRRGWGDRFRGSAKREARKRQVLAGNVIAGGDLWHLPGGGGNAWNDNCYAEHDARVRMRTVKRSGETEFTVACAARFVGSLATASGTAALFPALLAANAAAFGFALRGREAGSDPGCLGPRTLQPQHERLRRQALEGALDLWRRPLEEQVDAARLRDVELRAVRSALGDSHKEAAGEGLERLERLQQRLGQQRRLLASAGRGRLAGGESWQPLRCCGSRPEQGGGGPCELQPLILSAEDAEGELARMAGLLPGLARSTAGQLGRLRLLELLGRGGGPGAEYAAAVQRGDLQHLCTVCRRCRTLRSYHCKECGRCVERLDHHCPWIDNCVGLGNQRLFYAFLVCIVLALGLFLLLGGVELWSIGERAVGESLEAVPLMGLLVVLALDAVFGGFAAMLLVRQTAYMVANVTTYEVLVVPKHVQRRFPCRRTGDRLWFLRGCSLSSGLASCVGYWSRDLRRDLDDFGDPAEGVAPLE</sequence>
<dbReference type="Pfam" id="PF01529">
    <property type="entry name" value="DHHC"/>
    <property type="match status" value="1"/>
</dbReference>
<dbReference type="PROSITE" id="PS50216">
    <property type="entry name" value="DHHC"/>
    <property type="match status" value="1"/>
</dbReference>
<feature type="domain" description="Palmitoyltransferase DHHC" evidence="9">
    <location>
        <begin position="422"/>
        <end position="544"/>
    </location>
</feature>
<name>A0ABN9PS22_9DINO</name>
<evidence type="ECO:0000256" key="5">
    <source>
        <dbReference type="ARBA" id="ARBA00023136"/>
    </source>
</evidence>
<accession>A0ABN9PS22</accession>
<evidence type="ECO:0000313" key="10">
    <source>
        <dbReference type="EMBL" id="CAK0795190.1"/>
    </source>
</evidence>
<evidence type="ECO:0000313" key="11">
    <source>
        <dbReference type="Proteomes" id="UP001189429"/>
    </source>
</evidence>
<keyword evidence="6 7" id="KW-0012">Acyltransferase</keyword>
<keyword evidence="11" id="KW-1185">Reference proteome</keyword>
<evidence type="ECO:0000256" key="8">
    <source>
        <dbReference type="SAM" id="MobiDB-lite"/>
    </source>
</evidence>
<gene>
    <name evidence="10" type="ORF">PCOR1329_LOCUS4920</name>
</gene>
<comment type="similarity">
    <text evidence="7">Belongs to the DHHC palmitoyltransferase family.</text>
</comment>
<feature type="region of interest" description="Disordered" evidence="8">
    <location>
        <begin position="81"/>
        <end position="111"/>
    </location>
</feature>
<keyword evidence="5 7" id="KW-0472">Membrane</keyword>
<proteinExistence type="inferred from homology"/>
<reference evidence="10" key="1">
    <citation type="submission" date="2023-10" db="EMBL/GenBank/DDBJ databases">
        <authorList>
            <person name="Chen Y."/>
            <person name="Shah S."/>
            <person name="Dougan E. K."/>
            <person name="Thang M."/>
            <person name="Chan C."/>
        </authorList>
    </citation>
    <scope>NUCLEOTIDE SEQUENCE [LARGE SCALE GENOMIC DNA]</scope>
</reference>
<feature type="transmembrane region" description="Helical" evidence="7">
    <location>
        <begin position="467"/>
        <end position="492"/>
    </location>
</feature>
<evidence type="ECO:0000256" key="4">
    <source>
        <dbReference type="ARBA" id="ARBA00022989"/>
    </source>
</evidence>
<comment type="caution">
    <text evidence="10">The sequence shown here is derived from an EMBL/GenBank/DDBJ whole genome shotgun (WGS) entry which is preliminary data.</text>
</comment>
<feature type="transmembrane region" description="Helical" evidence="7">
    <location>
        <begin position="504"/>
        <end position="529"/>
    </location>
</feature>
<dbReference type="InterPro" id="IPR039859">
    <property type="entry name" value="PFA4/ZDH16/20/ERF2-like"/>
</dbReference>
<comment type="subcellular location">
    <subcellularLocation>
        <location evidence="1">Membrane</location>
        <topology evidence="1">Multi-pass membrane protein</topology>
    </subcellularLocation>
</comment>
<evidence type="ECO:0000256" key="3">
    <source>
        <dbReference type="ARBA" id="ARBA00022692"/>
    </source>
</evidence>
<protein>
    <recommendedName>
        <fullName evidence="7">Palmitoyltransferase</fullName>
        <ecNumber evidence="7">2.3.1.225</ecNumber>
    </recommendedName>
</protein>
<evidence type="ECO:0000256" key="2">
    <source>
        <dbReference type="ARBA" id="ARBA00022679"/>
    </source>
</evidence>
<evidence type="ECO:0000256" key="7">
    <source>
        <dbReference type="RuleBase" id="RU079119"/>
    </source>
</evidence>
<organism evidence="10 11">
    <name type="scientific">Prorocentrum cordatum</name>
    <dbReference type="NCBI Taxonomy" id="2364126"/>
    <lineage>
        <taxon>Eukaryota</taxon>
        <taxon>Sar</taxon>
        <taxon>Alveolata</taxon>
        <taxon>Dinophyceae</taxon>
        <taxon>Prorocentrales</taxon>
        <taxon>Prorocentraceae</taxon>
        <taxon>Prorocentrum</taxon>
    </lineage>
</organism>
<feature type="compositionally biased region" description="Basic and acidic residues" evidence="8">
    <location>
        <begin position="98"/>
        <end position="108"/>
    </location>
</feature>